<accession>A0A9Q9Y0U0</accession>
<organism evidence="2">
    <name type="scientific">Cyprinus carpio</name>
    <name type="common">Common carp</name>
    <dbReference type="NCBI Taxonomy" id="7962"/>
    <lineage>
        <taxon>Eukaryota</taxon>
        <taxon>Metazoa</taxon>
        <taxon>Chordata</taxon>
        <taxon>Craniata</taxon>
        <taxon>Vertebrata</taxon>
        <taxon>Euteleostomi</taxon>
        <taxon>Actinopterygii</taxon>
        <taxon>Neopterygii</taxon>
        <taxon>Teleostei</taxon>
        <taxon>Ostariophysi</taxon>
        <taxon>Cypriniformes</taxon>
        <taxon>Cyprinidae</taxon>
        <taxon>Cyprininae</taxon>
        <taxon>Cyprinus</taxon>
    </lineage>
</organism>
<evidence type="ECO:0000313" key="2">
    <source>
        <dbReference type="RefSeq" id="XP_042611552.1"/>
    </source>
</evidence>
<dbReference type="Proteomes" id="UP001155660">
    <property type="component" value="Unplaced"/>
</dbReference>
<dbReference type="KEGG" id="ccar:122144589"/>
<feature type="region of interest" description="Disordered" evidence="1">
    <location>
        <begin position="154"/>
        <end position="203"/>
    </location>
</feature>
<proteinExistence type="predicted"/>
<gene>
    <name evidence="2" type="primary">LOC122144589</name>
</gene>
<dbReference type="RefSeq" id="XP_042611552.1">
    <property type="nucleotide sequence ID" value="XM_042755618.1"/>
</dbReference>
<name>A0A9Q9Y0U0_CYPCA</name>
<dbReference type="OrthoDB" id="63891at2759"/>
<protein>
    <submittedName>
        <fullName evidence="2">Uncharacterized protein LOC122144589</fullName>
    </submittedName>
</protein>
<sequence length="203" mass="22286">MLSVKIVLIHETQSALWKPELQSIRTSAVSTPDLQVSGFDCRRSRERLDSGIPDIFQSGQYLWRLRKVNLCIRVCVCCVCVCVCANRHCTVVLTLISGLFHDCSPVTSAVKPRVSSGRRVTADASARGVTQQEKSLSDGNVSVIGQRLVYSNRSLDPDEEKPSDMTSSSSSSSSPQIRATGRQPLRALRPAKGSQQRRVRAVV</sequence>
<reference evidence="2" key="1">
    <citation type="submission" date="2025-08" db="UniProtKB">
        <authorList>
            <consortium name="RefSeq"/>
        </authorList>
    </citation>
    <scope>IDENTIFICATION</scope>
    <source>
        <tissue evidence="2">Muscle</tissue>
    </source>
</reference>
<evidence type="ECO:0000256" key="1">
    <source>
        <dbReference type="SAM" id="MobiDB-lite"/>
    </source>
</evidence>
<dbReference type="AlphaFoldDB" id="A0A9Q9Y0U0"/>
<dbReference type="GeneID" id="122144589"/>